<dbReference type="InterPro" id="IPR029058">
    <property type="entry name" value="AB_hydrolase_fold"/>
</dbReference>
<dbReference type="GO" id="GO:0016787">
    <property type="term" value="F:hydrolase activity"/>
    <property type="evidence" value="ECO:0007669"/>
    <property type="project" value="UniProtKB-KW"/>
</dbReference>
<evidence type="ECO:0000313" key="8">
    <source>
        <dbReference type="EMBL" id="MCQ8230398.1"/>
    </source>
</evidence>
<dbReference type="InterPro" id="IPR011118">
    <property type="entry name" value="Tannase/feruloyl_esterase"/>
</dbReference>
<dbReference type="SUPFAM" id="SSF53474">
    <property type="entry name" value="alpha/beta-Hydrolases"/>
    <property type="match status" value="1"/>
</dbReference>
<keyword evidence="4" id="KW-0732">Signal</keyword>
<reference evidence="8 9" key="1">
    <citation type="submission" date="2022-07" db="EMBL/GenBank/DDBJ databases">
        <title>Pantoea trifolii sp. nov. isolated from root nodules of Trifolium rubens.</title>
        <authorList>
            <person name="Kalita M."/>
            <person name="Wdowiak-Wrobel S."/>
            <person name="Marek-Kozaczuk M."/>
            <person name="Palusinska-Szysz M."/>
            <person name="Sokolowski W."/>
            <person name="Coutinho T."/>
            <person name="Hlahane L."/>
        </authorList>
    </citation>
    <scope>NUCLEOTIDE SEQUENCE [LARGE SCALE GENOMIC DNA]</scope>
    <source>
        <strain evidence="8 9">MMK2</strain>
    </source>
</reference>
<organism evidence="8 9">
    <name type="scientific">Pantoea trifolii</name>
    <dbReference type="NCBI Taxonomy" id="2968030"/>
    <lineage>
        <taxon>Bacteria</taxon>
        <taxon>Pseudomonadati</taxon>
        <taxon>Pseudomonadota</taxon>
        <taxon>Gammaproteobacteria</taxon>
        <taxon>Enterobacterales</taxon>
        <taxon>Erwiniaceae</taxon>
        <taxon>Pantoea</taxon>
    </lineage>
</organism>
<gene>
    <name evidence="8" type="ORF">NQH49_23340</name>
</gene>
<dbReference type="Gene3D" id="3.40.50.1820">
    <property type="entry name" value="alpha/beta hydrolase"/>
    <property type="match status" value="1"/>
</dbReference>
<protein>
    <submittedName>
        <fullName evidence="8">Tannase/feruloyl esterase family alpha/beta hydrolase</fullName>
    </submittedName>
</protein>
<comment type="caution">
    <text evidence="8">The sequence shown here is derived from an EMBL/GenBank/DDBJ whole genome shotgun (WGS) entry which is preliminary data.</text>
</comment>
<evidence type="ECO:0000256" key="6">
    <source>
        <dbReference type="ARBA" id="ARBA00022837"/>
    </source>
</evidence>
<evidence type="ECO:0000256" key="3">
    <source>
        <dbReference type="ARBA" id="ARBA00022723"/>
    </source>
</evidence>
<evidence type="ECO:0000256" key="1">
    <source>
        <dbReference type="ARBA" id="ARBA00006249"/>
    </source>
</evidence>
<keyword evidence="5 8" id="KW-0378">Hydrolase</keyword>
<keyword evidence="6" id="KW-0106">Calcium</keyword>
<sequence length="600" mass="65627">MKICNKFILATHGITSGNLMKNKLFYGLQLLSLLAVFLILPEAHSANLAMMKPAVSCDSLKSTDLTEIGGKGSQVNTTSVIKLNNAQWCKVEGTLAPEISFRLLLPADSWNQRYMQVGCGGLCGSITLQPGAAAGCAPLNSNGFAVAATNMGHREEEADWGNDSQKRSDFAWRGQHLTALAAKKLIAAFYQKPAAFAYFNGCSDGGREALMEAQRFPHDFNGIIAGAAAMNFQVQNAMYHAWQVVSNRDKDGNALLTSKDLPLIHQAVLNQCDALDGQKDGLIAAPEACHPNLDVLRCKAGQQDGKCLSNVQLTALKKLYDGPRDAITGRKLIVGGPQYGSELAWQGVFIPEEKSQPVMSSMISLSSLRYVNFVTNPAPSFTLNELKFDQKTFDELSKLHSLYDATNPDLRAFAKAGGKLIIWHGWADPHISPLNSIAYHNALGKEMGTSQRQAFERLYLLPGVYHCSNGEGPSLVDFLTPVMNWVEKGQAPDAVITWQASPQQKNSFGQPVGADGKLPLKASPMQGGKPPVMERPDMKLETIPSKAASRPVYPYPQYAVWNGKDNVMQEESYVPKTLPVINKHYDWAGSHFYQPYQFSN</sequence>
<keyword evidence="7" id="KW-1015">Disulfide bond</keyword>
<evidence type="ECO:0000256" key="7">
    <source>
        <dbReference type="ARBA" id="ARBA00023157"/>
    </source>
</evidence>
<dbReference type="Proteomes" id="UP001300015">
    <property type="component" value="Unassembled WGS sequence"/>
</dbReference>
<dbReference type="PANTHER" id="PTHR33938">
    <property type="entry name" value="FERULOYL ESTERASE B-RELATED"/>
    <property type="match status" value="1"/>
</dbReference>
<evidence type="ECO:0000256" key="5">
    <source>
        <dbReference type="ARBA" id="ARBA00022801"/>
    </source>
</evidence>
<evidence type="ECO:0000256" key="4">
    <source>
        <dbReference type="ARBA" id="ARBA00022729"/>
    </source>
</evidence>
<name>A0ABT1VS83_9GAMM</name>
<keyword evidence="2" id="KW-0719">Serine esterase</keyword>
<keyword evidence="9" id="KW-1185">Reference proteome</keyword>
<keyword evidence="3" id="KW-0479">Metal-binding</keyword>
<dbReference type="Pfam" id="PF07519">
    <property type="entry name" value="Tannase"/>
    <property type="match status" value="1"/>
</dbReference>
<dbReference type="EMBL" id="JANIET010000003">
    <property type="protein sequence ID" value="MCQ8230398.1"/>
    <property type="molecule type" value="Genomic_DNA"/>
</dbReference>
<evidence type="ECO:0000256" key="2">
    <source>
        <dbReference type="ARBA" id="ARBA00022487"/>
    </source>
</evidence>
<evidence type="ECO:0000313" key="9">
    <source>
        <dbReference type="Proteomes" id="UP001300015"/>
    </source>
</evidence>
<dbReference type="PANTHER" id="PTHR33938:SF15">
    <property type="entry name" value="FERULOYL ESTERASE B-RELATED"/>
    <property type="match status" value="1"/>
</dbReference>
<comment type="similarity">
    <text evidence="1">Belongs to the tannase family.</text>
</comment>
<accession>A0ABT1VS83</accession>
<dbReference type="RefSeq" id="WP_256699185.1">
    <property type="nucleotide sequence ID" value="NZ_JANIES010000003.1"/>
</dbReference>
<proteinExistence type="inferred from homology"/>